<comment type="caution">
    <text evidence="3">The sequence shown here is derived from an EMBL/GenBank/DDBJ whole genome shotgun (WGS) entry which is preliminary data.</text>
</comment>
<accession>A0A1X0YAB0</accession>
<gene>
    <name evidence="3" type="ORF">B5V00_05025</name>
</gene>
<organism evidence="3 4">
    <name type="scientific">Geothermobacter hydrogeniphilus</name>
    <dbReference type="NCBI Taxonomy" id="1969733"/>
    <lineage>
        <taxon>Bacteria</taxon>
        <taxon>Pseudomonadati</taxon>
        <taxon>Thermodesulfobacteriota</taxon>
        <taxon>Desulfuromonadia</taxon>
        <taxon>Desulfuromonadales</taxon>
        <taxon>Geothermobacteraceae</taxon>
        <taxon>Geothermobacter</taxon>
    </lineage>
</organism>
<protein>
    <recommendedName>
        <fullName evidence="2">Cupin type-2 domain-containing protein</fullName>
    </recommendedName>
</protein>
<feature type="domain" description="Cupin type-2" evidence="2">
    <location>
        <begin position="34"/>
        <end position="101"/>
    </location>
</feature>
<dbReference type="PANTHER" id="PTHR35848:SF6">
    <property type="entry name" value="CUPIN TYPE-2 DOMAIN-CONTAINING PROTEIN"/>
    <property type="match status" value="1"/>
</dbReference>
<dbReference type="OrthoDB" id="9791637at2"/>
<reference evidence="3 4" key="1">
    <citation type="submission" date="2017-03" db="EMBL/GenBank/DDBJ databases">
        <title>Genome sequence of Geothermobacter sp. EPR-M, Deep-Sea Iron Reducer.</title>
        <authorList>
            <person name="Tully B."/>
            <person name="Savalia P."/>
            <person name="Abuyen K."/>
            <person name="Baughan C."/>
            <person name="Romero E."/>
            <person name="Ronkowski C."/>
            <person name="Torres B."/>
            <person name="Tremblay J."/>
            <person name="Trujillo A."/>
            <person name="Tyler M."/>
            <person name="Perez-Rodriguez I."/>
            <person name="Amend J."/>
        </authorList>
    </citation>
    <scope>NUCLEOTIDE SEQUENCE [LARGE SCALE GENOMIC DNA]</scope>
    <source>
        <strain evidence="3 4">EPR-M</strain>
    </source>
</reference>
<evidence type="ECO:0000259" key="2">
    <source>
        <dbReference type="Pfam" id="PF07883"/>
    </source>
</evidence>
<name>A0A1X0YAB0_9BACT</name>
<dbReference type="Gene3D" id="2.60.120.10">
    <property type="entry name" value="Jelly Rolls"/>
    <property type="match status" value="1"/>
</dbReference>
<proteinExistence type="predicted"/>
<dbReference type="PANTHER" id="PTHR35848">
    <property type="entry name" value="OXALATE-BINDING PROTEIN"/>
    <property type="match status" value="1"/>
</dbReference>
<evidence type="ECO:0000313" key="3">
    <source>
        <dbReference type="EMBL" id="ORJ62115.1"/>
    </source>
</evidence>
<dbReference type="STRING" id="1969733.B5V00_05025"/>
<dbReference type="AlphaFoldDB" id="A0A1X0YAB0"/>
<keyword evidence="1" id="KW-0479">Metal-binding</keyword>
<dbReference type="GO" id="GO:0046872">
    <property type="term" value="F:metal ion binding"/>
    <property type="evidence" value="ECO:0007669"/>
    <property type="project" value="UniProtKB-KW"/>
</dbReference>
<keyword evidence="4" id="KW-1185">Reference proteome</keyword>
<sequence>MKTVSCDYREMIAYSEEKANKVVIAELDHSRTTLWCLLPGQQIKPHEHAGDHVWSVLEGSGSYLSDDEPLPITPGSLVVVPAGKPHGVINNGRQGLVFLSISAG</sequence>
<dbReference type="InterPro" id="IPR014710">
    <property type="entry name" value="RmlC-like_jellyroll"/>
</dbReference>
<evidence type="ECO:0000313" key="4">
    <source>
        <dbReference type="Proteomes" id="UP000193136"/>
    </source>
</evidence>
<dbReference type="Proteomes" id="UP000193136">
    <property type="component" value="Unassembled WGS sequence"/>
</dbReference>
<dbReference type="InterPro" id="IPR011051">
    <property type="entry name" value="RmlC_Cupin_sf"/>
</dbReference>
<dbReference type="InterPro" id="IPR013096">
    <property type="entry name" value="Cupin_2"/>
</dbReference>
<dbReference type="EMBL" id="NAAD01000004">
    <property type="protein sequence ID" value="ORJ62115.1"/>
    <property type="molecule type" value="Genomic_DNA"/>
</dbReference>
<evidence type="ECO:0000256" key="1">
    <source>
        <dbReference type="ARBA" id="ARBA00022723"/>
    </source>
</evidence>
<dbReference type="SUPFAM" id="SSF51182">
    <property type="entry name" value="RmlC-like cupins"/>
    <property type="match status" value="1"/>
</dbReference>
<dbReference type="RefSeq" id="WP_085009669.1">
    <property type="nucleotide sequence ID" value="NZ_NAAD01000004.1"/>
</dbReference>
<dbReference type="Pfam" id="PF07883">
    <property type="entry name" value="Cupin_2"/>
    <property type="match status" value="1"/>
</dbReference>
<dbReference type="InterPro" id="IPR051610">
    <property type="entry name" value="GPI/OXD"/>
</dbReference>